<dbReference type="InterPro" id="IPR017900">
    <property type="entry name" value="4Fe4S_Fe_S_CS"/>
</dbReference>
<dbReference type="EMBL" id="LGRX02026252">
    <property type="protein sequence ID" value="KAK3251130.1"/>
    <property type="molecule type" value="Genomic_DNA"/>
</dbReference>
<keyword evidence="8" id="KW-0496">Mitochondrion</keyword>
<evidence type="ECO:0000256" key="1">
    <source>
        <dbReference type="ARBA" id="ARBA00001974"/>
    </source>
</evidence>
<keyword evidence="4" id="KW-0285">Flavoprotein</keyword>
<dbReference type="Pfam" id="PF02913">
    <property type="entry name" value="FAD-oxidase_C"/>
    <property type="match status" value="1"/>
</dbReference>
<evidence type="ECO:0000256" key="3">
    <source>
        <dbReference type="ARBA" id="ARBA00008000"/>
    </source>
</evidence>
<dbReference type="Pfam" id="PF01565">
    <property type="entry name" value="FAD_binding_4"/>
    <property type="match status" value="1"/>
</dbReference>
<dbReference type="Pfam" id="PF13183">
    <property type="entry name" value="Fer4_8"/>
    <property type="match status" value="1"/>
</dbReference>
<dbReference type="Gene3D" id="3.30.70.2740">
    <property type="match status" value="1"/>
</dbReference>
<comment type="caution">
    <text evidence="12">The sequence shown here is derived from an EMBL/GenBank/DDBJ whole genome shotgun (WGS) entry which is preliminary data.</text>
</comment>
<accession>A0AAE0CBZ0</accession>
<dbReference type="InterPro" id="IPR004113">
    <property type="entry name" value="FAD-bd_oxidored_4_C"/>
</dbReference>
<dbReference type="GO" id="GO:0071949">
    <property type="term" value="F:FAD binding"/>
    <property type="evidence" value="ECO:0007669"/>
    <property type="project" value="InterPro"/>
</dbReference>
<evidence type="ECO:0000259" key="11">
    <source>
        <dbReference type="PROSITE" id="PS51387"/>
    </source>
</evidence>
<evidence type="ECO:0000256" key="4">
    <source>
        <dbReference type="ARBA" id="ARBA00022630"/>
    </source>
</evidence>
<dbReference type="PROSITE" id="PS00198">
    <property type="entry name" value="4FE4S_FER_1"/>
    <property type="match status" value="1"/>
</dbReference>
<keyword evidence="13" id="KW-1185">Reference proteome</keyword>
<dbReference type="Gene3D" id="3.30.43.10">
    <property type="entry name" value="Uridine Diphospho-n-acetylenolpyruvylglucosamine Reductase, domain 2"/>
    <property type="match status" value="1"/>
</dbReference>
<dbReference type="GO" id="GO:1903457">
    <property type="term" value="P:lactate catabolic process"/>
    <property type="evidence" value="ECO:0007669"/>
    <property type="project" value="TreeGrafter"/>
</dbReference>
<dbReference type="PANTHER" id="PTHR11748:SF111">
    <property type="entry name" value="D-LACTATE DEHYDROGENASE, MITOCHONDRIAL-RELATED"/>
    <property type="match status" value="1"/>
</dbReference>
<dbReference type="SUPFAM" id="SSF46548">
    <property type="entry name" value="alpha-helical ferredoxin"/>
    <property type="match status" value="1"/>
</dbReference>
<evidence type="ECO:0000313" key="12">
    <source>
        <dbReference type="EMBL" id="KAK3251130.1"/>
    </source>
</evidence>
<comment type="similarity">
    <text evidence="3">Belongs to the FAD-binding oxidoreductase/transferase type 4 family.</text>
</comment>
<evidence type="ECO:0000259" key="10">
    <source>
        <dbReference type="PROSITE" id="PS51379"/>
    </source>
</evidence>
<dbReference type="InterPro" id="IPR016167">
    <property type="entry name" value="FAD-bd_PCMH_sub1"/>
</dbReference>
<dbReference type="InterPro" id="IPR017896">
    <property type="entry name" value="4Fe4S_Fe-S-bd"/>
</dbReference>
<evidence type="ECO:0000256" key="9">
    <source>
        <dbReference type="ARBA" id="ARBA00038897"/>
    </source>
</evidence>
<dbReference type="Gene3D" id="1.10.45.10">
    <property type="entry name" value="Vanillyl-alcohol Oxidase, Chain A, domain 4"/>
    <property type="match status" value="1"/>
</dbReference>
<evidence type="ECO:0000256" key="2">
    <source>
        <dbReference type="ARBA" id="ARBA00004173"/>
    </source>
</evidence>
<gene>
    <name evidence="12" type="ORF">CYMTET_39522</name>
</gene>
<dbReference type="Gene3D" id="1.10.1060.10">
    <property type="entry name" value="Alpha-helical ferredoxin"/>
    <property type="match status" value="1"/>
</dbReference>
<keyword evidence="6" id="KW-0809">Transit peptide</keyword>
<dbReference type="GO" id="GO:0051536">
    <property type="term" value="F:iron-sulfur cluster binding"/>
    <property type="evidence" value="ECO:0007669"/>
    <property type="project" value="InterPro"/>
</dbReference>
<feature type="domain" description="FAD-binding PCMH-type" evidence="11">
    <location>
        <begin position="139"/>
        <end position="392"/>
    </location>
</feature>
<dbReference type="PANTHER" id="PTHR11748">
    <property type="entry name" value="D-LACTATE DEHYDROGENASE"/>
    <property type="match status" value="1"/>
</dbReference>
<dbReference type="SUPFAM" id="SSF56176">
    <property type="entry name" value="FAD-binding/transporter-associated domain-like"/>
    <property type="match status" value="1"/>
</dbReference>
<protein>
    <recommendedName>
        <fullName evidence="9">D-lactate dehydrogenase (cytochrome)</fullName>
        <ecNumber evidence="9">1.1.2.4</ecNumber>
    </recommendedName>
</protein>
<evidence type="ECO:0000256" key="6">
    <source>
        <dbReference type="ARBA" id="ARBA00022946"/>
    </source>
</evidence>
<dbReference type="Gene3D" id="3.30.465.10">
    <property type="match status" value="1"/>
</dbReference>
<dbReference type="GO" id="GO:0004458">
    <property type="term" value="F:D-lactate dehydrogenase (cytochrome) activity"/>
    <property type="evidence" value="ECO:0007669"/>
    <property type="project" value="UniProtKB-EC"/>
</dbReference>
<evidence type="ECO:0000256" key="8">
    <source>
        <dbReference type="ARBA" id="ARBA00023128"/>
    </source>
</evidence>
<dbReference type="PROSITE" id="PS51379">
    <property type="entry name" value="4FE4S_FER_2"/>
    <property type="match status" value="1"/>
</dbReference>
<evidence type="ECO:0000256" key="7">
    <source>
        <dbReference type="ARBA" id="ARBA00023002"/>
    </source>
</evidence>
<dbReference type="EC" id="1.1.2.4" evidence="9"/>
<dbReference type="InterPro" id="IPR016169">
    <property type="entry name" value="FAD-bd_PCMH_sub2"/>
</dbReference>
<dbReference type="GO" id="GO:0005739">
    <property type="term" value="C:mitochondrion"/>
    <property type="evidence" value="ECO:0007669"/>
    <property type="project" value="UniProtKB-SubCell"/>
</dbReference>
<dbReference type="PROSITE" id="PS51387">
    <property type="entry name" value="FAD_PCMH"/>
    <property type="match status" value="1"/>
</dbReference>
<dbReference type="InterPro" id="IPR006094">
    <property type="entry name" value="Oxid_FAD_bind_N"/>
</dbReference>
<sequence length="1084" mass="118295">MKGNAIRVARAVSRVTRQAQQTPFSGLCARPSWSTLAGPSANGGPHIRSIQGASKVHSPELQQAPKVDNSMPVTIIQGSIQLPGTTANTSTEYQNADGLRFDDGRYGAFQNEISGFIPEARQFTDPVHTFAYGTDASFYRLNPKLVVKVHNEDEVKGCITSAAKHMTPVTFRAAGTSLSGQAITDSVLLKLSHTGKNFRNFEVKDGGKKITVEPGLIGGEVNRILQAYARKNKLEDVYKIGPDPSSIDSCMMGGIIANNSSGMCCGVAQNSYHTVEDLRIVFVDGTVLDTADPESCASFLKTHKSLVDGVIGDPRSRVLADGGGRLGPLPPHRPHLLTAQIKRKFSIKCTTGYSINALVDHSEPIEVIKRLMIGSEGTLGFVSKATYNTVPDYANKASAFIMFPDVEDACDAAAVLRRQTSVDAVEMFDRAALAQCETNEQMGSLVKGLVGCGPTAGSLLIECRGKDASMLEANVKEVLDALKNSKIPLSGPIEDYPFTEVASEYTLFWDMRKGLIPLVGAARDAGTSMLIEDVACPVESLGKMTKDLIEMFQRHGYKDASLFGHALEGNLHLVFSQGFRTEHEVARYSAMMQELCEIVAEKHGGSLKAEHGTGRNVAPFVEMEWGSKATELMWELKEVFDPEYVLNPGVILNRDPDIHRKSLKPSPKANALVDRCIECGFCESNCPSKDLSLTPRQRITVWREIKRLQDMPVLTEEEETRLNDFTKLFSYYGEATCAADGMCQEKCPVKINTGELVKAVRAEEMVNEQPRASGTAMSLAKNFGYFNSTVPTLLNTVDAFHGLLGPGLLEWTSQKLNRMSGNVVPVWNKYLPKGSNALPVAPVKQEPSMKVVYMPTCVTRTMGVARDDYETASVHEKIMSVLDKADCEVVYPEGIESLCCGMLFNSRGFKDAAETSLSSLEESLLKATDNGKYPILCDTSPCMAQMKSGLKSPMLKMNLYEPIEFVNLFLMDKLDFSQKRKDVAVHVPCSSKKLGIENAFLKVASACSENVHPTGIPCCGMAGDRGMRYPELTASSLQHLALPSECTDGYSTSRTCEMSLSNHSGINFRGMIYLVDEATTKKKA</sequence>
<evidence type="ECO:0000256" key="5">
    <source>
        <dbReference type="ARBA" id="ARBA00022827"/>
    </source>
</evidence>
<dbReference type="InterPro" id="IPR016166">
    <property type="entry name" value="FAD-bd_PCMH"/>
</dbReference>
<keyword evidence="7" id="KW-0560">Oxidoreductase</keyword>
<dbReference type="InterPro" id="IPR016164">
    <property type="entry name" value="FAD-linked_Oxase-like_C"/>
</dbReference>
<organism evidence="12 13">
    <name type="scientific">Cymbomonas tetramitiformis</name>
    <dbReference type="NCBI Taxonomy" id="36881"/>
    <lineage>
        <taxon>Eukaryota</taxon>
        <taxon>Viridiplantae</taxon>
        <taxon>Chlorophyta</taxon>
        <taxon>Pyramimonadophyceae</taxon>
        <taxon>Pyramimonadales</taxon>
        <taxon>Pyramimonadaceae</taxon>
        <taxon>Cymbomonas</taxon>
    </lineage>
</organism>
<dbReference type="GO" id="GO:0008720">
    <property type="term" value="F:D-lactate dehydrogenase (NAD+) activity"/>
    <property type="evidence" value="ECO:0007669"/>
    <property type="project" value="TreeGrafter"/>
</dbReference>
<name>A0AAE0CBZ0_9CHLO</name>
<reference evidence="12 13" key="1">
    <citation type="journal article" date="2015" name="Genome Biol. Evol.">
        <title>Comparative Genomics of a Bacterivorous Green Alga Reveals Evolutionary Causalities and Consequences of Phago-Mixotrophic Mode of Nutrition.</title>
        <authorList>
            <person name="Burns J.A."/>
            <person name="Paasch A."/>
            <person name="Narechania A."/>
            <person name="Kim E."/>
        </authorList>
    </citation>
    <scope>NUCLEOTIDE SEQUENCE [LARGE SCALE GENOMIC DNA]</scope>
    <source>
        <strain evidence="12 13">PLY_AMNH</strain>
    </source>
</reference>
<feature type="domain" description="4Fe-4S ferredoxin-type" evidence="10">
    <location>
        <begin position="665"/>
        <end position="696"/>
    </location>
</feature>
<dbReference type="InterPro" id="IPR036318">
    <property type="entry name" value="FAD-bd_PCMH-like_sf"/>
</dbReference>
<dbReference type="InterPro" id="IPR016171">
    <property type="entry name" value="Vanillyl_alc_oxidase_C-sub2"/>
</dbReference>
<keyword evidence="5" id="KW-0274">FAD</keyword>
<dbReference type="Proteomes" id="UP001190700">
    <property type="component" value="Unassembled WGS sequence"/>
</dbReference>
<dbReference type="AlphaFoldDB" id="A0AAE0CBZ0"/>
<dbReference type="SUPFAM" id="SSF55103">
    <property type="entry name" value="FAD-linked oxidases, C-terminal domain"/>
    <property type="match status" value="1"/>
</dbReference>
<comment type="subcellular location">
    <subcellularLocation>
        <location evidence="2">Mitochondrion</location>
    </subcellularLocation>
</comment>
<dbReference type="InterPro" id="IPR009051">
    <property type="entry name" value="Helical_ferredxn"/>
</dbReference>
<evidence type="ECO:0000313" key="13">
    <source>
        <dbReference type="Proteomes" id="UP001190700"/>
    </source>
</evidence>
<proteinExistence type="inferred from homology"/>
<comment type="cofactor">
    <cofactor evidence="1">
        <name>FAD</name>
        <dbReference type="ChEBI" id="CHEBI:57692"/>
    </cofactor>
</comment>